<dbReference type="SUPFAM" id="SSF47031">
    <property type="entry name" value="Second domain of FERM"/>
    <property type="match status" value="1"/>
</dbReference>
<feature type="compositionally biased region" description="Low complexity" evidence="2">
    <location>
        <begin position="1073"/>
        <end position="1095"/>
    </location>
</feature>
<dbReference type="Gene3D" id="2.30.29.30">
    <property type="entry name" value="Pleckstrin-homology domain (PH domain)/Phosphotyrosine-binding domain (PTB)"/>
    <property type="match status" value="1"/>
</dbReference>
<gene>
    <name evidence="4" type="ORF">BOX15_Mlig028389g1</name>
</gene>
<feature type="region of interest" description="Disordered" evidence="2">
    <location>
        <begin position="1073"/>
        <end position="1117"/>
    </location>
</feature>
<dbReference type="InterPro" id="IPR018980">
    <property type="entry name" value="FERM_PH-like_C"/>
</dbReference>
<organism evidence="4 5">
    <name type="scientific">Macrostomum lignano</name>
    <dbReference type="NCBI Taxonomy" id="282301"/>
    <lineage>
        <taxon>Eukaryota</taxon>
        <taxon>Metazoa</taxon>
        <taxon>Spiralia</taxon>
        <taxon>Lophotrochozoa</taxon>
        <taxon>Platyhelminthes</taxon>
        <taxon>Rhabditophora</taxon>
        <taxon>Macrostomorpha</taxon>
        <taxon>Macrostomida</taxon>
        <taxon>Macrostomidae</taxon>
        <taxon>Macrostomum</taxon>
    </lineage>
</organism>
<feature type="region of interest" description="Disordered" evidence="2">
    <location>
        <begin position="842"/>
        <end position="911"/>
    </location>
</feature>
<dbReference type="InterPro" id="IPR047176">
    <property type="entry name" value="FRMD4A/B"/>
</dbReference>
<feature type="compositionally biased region" description="Polar residues" evidence="2">
    <location>
        <begin position="901"/>
        <end position="911"/>
    </location>
</feature>
<feature type="domain" description="FERM" evidence="3">
    <location>
        <begin position="9"/>
        <end position="343"/>
    </location>
</feature>
<evidence type="ECO:0000256" key="2">
    <source>
        <dbReference type="SAM" id="MobiDB-lite"/>
    </source>
</evidence>
<keyword evidence="5" id="KW-1185">Reference proteome</keyword>
<keyword evidence="1" id="KW-0175">Coiled coil</keyword>
<evidence type="ECO:0000256" key="1">
    <source>
        <dbReference type="SAM" id="Coils"/>
    </source>
</evidence>
<dbReference type="InterPro" id="IPR000299">
    <property type="entry name" value="FERM_domain"/>
</dbReference>
<dbReference type="STRING" id="282301.A0A267F9K8"/>
<dbReference type="PROSITE" id="PS50057">
    <property type="entry name" value="FERM_3"/>
    <property type="match status" value="1"/>
</dbReference>
<evidence type="ECO:0000313" key="5">
    <source>
        <dbReference type="Proteomes" id="UP000215902"/>
    </source>
</evidence>
<proteinExistence type="predicted"/>
<dbReference type="Pfam" id="PF09380">
    <property type="entry name" value="FERM_C"/>
    <property type="match status" value="1"/>
</dbReference>
<dbReference type="OrthoDB" id="10063592at2759"/>
<dbReference type="Proteomes" id="UP000215902">
    <property type="component" value="Unassembled WGS sequence"/>
</dbReference>
<feature type="coiled-coil region" evidence="1">
    <location>
        <begin position="720"/>
        <end position="788"/>
    </location>
</feature>
<dbReference type="SMART" id="SM00295">
    <property type="entry name" value="B41"/>
    <property type="match status" value="1"/>
</dbReference>
<feature type="compositionally biased region" description="Polar residues" evidence="2">
    <location>
        <begin position="660"/>
        <end position="672"/>
    </location>
</feature>
<feature type="region of interest" description="Disordered" evidence="2">
    <location>
        <begin position="652"/>
        <end position="674"/>
    </location>
</feature>
<dbReference type="PANTHER" id="PTHR46079">
    <property type="entry name" value="FERM DOMAIN-CONTAINING PROTEIN 4"/>
    <property type="match status" value="1"/>
</dbReference>
<accession>A0A267F9K8</accession>
<feature type="region of interest" description="Disordered" evidence="2">
    <location>
        <begin position="504"/>
        <end position="545"/>
    </location>
</feature>
<dbReference type="InterPro" id="IPR011993">
    <property type="entry name" value="PH-like_dom_sf"/>
</dbReference>
<dbReference type="GO" id="GO:0090162">
    <property type="term" value="P:establishment of epithelial cell polarity"/>
    <property type="evidence" value="ECO:0007669"/>
    <property type="project" value="InterPro"/>
</dbReference>
<reference evidence="4 5" key="1">
    <citation type="submission" date="2017-06" db="EMBL/GenBank/DDBJ databases">
        <title>A platform for efficient transgenesis in Macrostomum lignano, a flatworm model organism for stem cell research.</title>
        <authorList>
            <person name="Berezikov E."/>
        </authorList>
    </citation>
    <scope>NUCLEOTIDE SEQUENCE [LARGE SCALE GENOMIC DNA]</scope>
    <source>
        <strain evidence="4">DV1</strain>
        <tissue evidence="4">Whole organism</tissue>
    </source>
</reference>
<dbReference type="InterPro" id="IPR035963">
    <property type="entry name" value="FERM_2"/>
</dbReference>
<dbReference type="Pfam" id="PF00373">
    <property type="entry name" value="FERM_M"/>
    <property type="match status" value="1"/>
</dbReference>
<dbReference type="InterPro" id="IPR019749">
    <property type="entry name" value="Band_41_domain"/>
</dbReference>
<dbReference type="SUPFAM" id="SSF50729">
    <property type="entry name" value="PH domain-like"/>
    <property type="match status" value="1"/>
</dbReference>
<feature type="region of interest" description="Disordered" evidence="2">
    <location>
        <begin position="993"/>
        <end position="1014"/>
    </location>
</feature>
<feature type="coiled-coil region" evidence="1">
    <location>
        <begin position="617"/>
        <end position="644"/>
    </location>
</feature>
<feature type="compositionally biased region" description="Acidic residues" evidence="2">
    <location>
        <begin position="412"/>
        <end position="423"/>
    </location>
</feature>
<protein>
    <recommendedName>
        <fullName evidence="3">FERM domain-containing protein</fullName>
    </recommendedName>
</protein>
<dbReference type="InterPro" id="IPR019748">
    <property type="entry name" value="FERM_central"/>
</dbReference>
<dbReference type="Gene3D" id="1.20.80.10">
    <property type="match status" value="1"/>
</dbReference>
<feature type="compositionally biased region" description="Low complexity" evidence="2">
    <location>
        <begin position="511"/>
        <end position="527"/>
    </location>
</feature>
<dbReference type="PANTHER" id="PTHR46079:SF2">
    <property type="entry name" value="FERM DOMAIN-CONTAINING PROTEIN"/>
    <property type="match status" value="1"/>
</dbReference>
<dbReference type="CDD" id="cd14473">
    <property type="entry name" value="FERM_B-lobe"/>
    <property type="match status" value="1"/>
</dbReference>
<comment type="caution">
    <text evidence="4">The sequence shown here is derived from an EMBL/GenBank/DDBJ whole genome shotgun (WGS) entry which is preliminary data.</text>
</comment>
<dbReference type="AlphaFoldDB" id="A0A267F9K8"/>
<feature type="region of interest" description="Disordered" evidence="2">
    <location>
        <begin position="408"/>
        <end position="471"/>
    </location>
</feature>
<name>A0A267F9K8_9PLAT</name>
<feature type="compositionally biased region" description="Low complexity" evidence="2">
    <location>
        <begin position="854"/>
        <end position="900"/>
    </location>
</feature>
<sequence>MILSHQEGKNFSIHLLDGNTMSIFVRPRLLVSELLDLVASHYDLGADRCYFGFCCYYGNQTGSGFSAAAATTTNGVINSSLVDLGTEFWLPGGARVLDHELCRQQSQPQLMFRVKFYPLSYSRIENRSALQLFYLQCRELLLRGRLHCGCDLDLFNLAALALQIELGDFDSEETAMRELKQLPVFPLSLLMRHPSLEYCEKQTVAYYKVFSGMSRTDALYSYLRLASEQSNYGQTLFAVQDSAGLPWWLGVGLRGLALFDHGDRQNPRQTLDWPALENVFHRDRRVCFDVHCDPRRQSMSRWLTPCRSGQAPATLTLNTESPAMARNLFNFAVSQHKFALDIGAEHPVEMSTAAAAVSVATAAAAAAFAAVSGGGGGVGGAGSRRSSIEQAGTAASFASGVNRFSSGSYAEAAEEDIPEDDDSPCDRRPPPMFTRADDAASGAAAADWPEQLRQRSSGRGPASHLRELKRSGRLAMFRSSQSVNRDQKIMQANSTSDLRLLATAQHHQQHHNSAAFDGSAAAAAASAGPVEDSHHSLPGSQRSSSSDLMLATSAAASAAASMSAISADRATRLDPAACFTLRRVGRTAAAAASAAGGSAGLSGLEPQAEHQRRLLRYHELRSLLADLKAQRDAKQLELRRLTAQERALTQGVSAVPAAASRSQDSGLSSAGKSNSQSSLAAAASKSIEKCVSTQFLLAVDSQKSAADTMSSCGSDLTLELEELQQEIAVQKAVVEAQTRLYRESKASRQSKQLRKQRHMEYQQALDKLSNLNAKMQQLRGKLSEQEAANSVAMATAAADSANDSQYSSSLMYNSSSPMTTNCIGSSSENFTIVAPTPRTLLSGQAVDHNGAGSGDSSRGSSSRSIASGSAKHSSQSQYHQQPQQPLHQYSAQPPAQQQQQHRVTQSSLDSGFQDSSFHLPVVGSSHHLVAASARLSVTSSSSASAAAPDYRILQQQQQQQQQQYQHSYQQQHLLQQQQQQHQHHLLIAASRRTQSASNLLDPSPTAQQQHQQSFRYQPRPVLEYERDQQPSQTGASHWYRPPAGVLPLAEEFQQHQQSAVLPPARVQEFGYRPTATTTNNSSSSISSAATAAPTSYNYRNYNHREDDANEDLYATDV</sequence>
<dbReference type="EMBL" id="NIVC01001237">
    <property type="protein sequence ID" value="PAA70448.1"/>
    <property type="molecule type" value="Genomic_DNA"/>
</dbReference>
<evidence type="ECO:0000313" key="4">
    <source>
        <dbReference type="EMBL" id="PAA70448.1"/>
    </source>
</evidence>
<evidence type="ECO:0000259" key="3">
    <source>
        <dbReference type="PROSITE" id="PS50057"/>
    </source>
</evidence>
<dbReference type="InterPro" id="IPR014352">
    <property type="entry name" value="FERM/acyl-CoA-bd_prot_sf"/>
</dbReference>
<dbReference type="SMART" id="SM01196">
    <property type="entry name" value="FERM_C"/>
    <property type="match status" value="1"/>
</dbReference>
<dbReference type="Gene3D" id="3.10.20.90">
    <property type="entry name" value="Phosphatidylinositol 3-kinase Catalytic Subunit, Chain A, domain 1"/>
    <property type="match status" value="1"/>
</dbReference>